<evidence type="ECO:0000256" key="3">
    <source>
        <dbReference type="ARBA" id="ARBA00000895"/>
    </source>
</evidence>
<evidence type="ECO:0000256" key="9">
    <source>
        <dbReference type="ARBA" id="ARBA00005175"/>
    </source>
</evidence>
<evidence type="ECO:0000256" key="17">
    <source>
        <dbReference type="ARBA" id="ARBA00023610"/>
    </source>
</evidence>
<feature type="transmembrane region" description="Helical" evidence="31">
    <location>
        <begin position="165"/>
        <end position="186"/>
    </location>
</feature>
<dbReference type="AlphaFoldDB" id="A0A1B6C2Z3"/>
<comment type="catalytic activity">
    <reaction evidence="26">
        <text>hexadecan-1-ol + hexadecanoyl-CoA = hexadecyl hexadecanoate + CoA</text>
        <dbReference type="Rhea" id="RHEA:38167"/>
        <dbReference type="ChEBI" id="CHEBI:16125"/>
        <dbReference type="ChEBI" id="CHEBI:57287"/>
        <dbReference type="ChEBI" id="CHEBI:57379"/>
        <dbReference type="ChEBI" id="CHEBI:75584"/>
    </reaction>
    <physiologicalReaction direction="left-to-right" evidence="26">
        <dbReference type="Rhea" id="RHEA:38168"/>
    </physiologicalReaction>
</comment>
<comment type="catalytic activity">
    <reaction evidence="23">
        <text>1-octadecanoyl-2-(5Z,8Z,11Z,14Z-eicosatetraenoyl)-sn-glycerol + (9Z)-octadecenoyl-CoA = 1-octadecanoyl-2-(5Z,8Z,11Z,14Z)-eicosatetraenoyl-3-(9Z)-octadecenoyl-sn-glycerol + CoA</text>
        <dbReference type="Rhea" id="RHEA:38307"/>
        <dbReference type="ChEBI" id="CHEBI:57287"/>
        <dbReference type="ChEBI" id="CHEBI:57387"/>
        <dbReference type="ChEBI" id="CHEBI:75728"/>
        <dbReference type="ChEBI" id="CHEBI:75729"/>
    </reaction>
    <physiologicalReaction direction="left-to-right" evidence="23">
        <dbReference type="Rhea" id="RHEA:38308"/>
    </physiologicalReaction>
</comment>
<comment type="catalytic activity">
    <reaction evidence="28">
        <text>1,3-di-(9Z-octadecenoyl)-glycerol + (9Z)-octadecenoyl-CoA = 1,2,3-tri-(9Z-octadecenoyl)-glycerol + CoA</text>
        <dbReference type="Rhea" id="RHEA:38435"/>
        <dbReference type="ChEBI" id="CHEBI:53753"/>
        <dbReference type="ChEBI" id="CHEBI:57287"/>
        <dbReference type="ChEBI" id="CHEBI:57387"/>
        <dbReference type="ChEBI" id="CHEBI:75735"/>
    </reaction>
    <physiologicalReaction direction="left-to-right" evidence="28">
        <dbReference type="Rhea" id="RHEA:38436"/>
    </physiologicalReaction>
</comment>
<feature type="transmembrane region" description="Helical" evidence="31">
    <location>
        <begin position="107"/>
        <end position="127"/>
    </location>
</feature>
<keyword evidence="14 31" id="KW-1133">Transmembrane helix</keyword>
<gene>
    <name evidence="32" type="ORF">g.29361</name>
    <name evidence="33" type="ORF">g.29370</name>
</gene>
<comment type="similarity">
    <text evidence="10 29">Belongs to the membrane-bound acyltransferase family. Sterol o-acyltransferase subfamily.</text>
</comment>
<evidence type="ECO:0000256" key="18">
    <source>
        <dbReference type="ARBA" id="ARBA00047367"/>
    </source>
</evidence>
<dbReference type="GO" id="GO:0005789">
    <property type="term" value="C:endoplasmic reticulum membrane"/>
    <property type="evidence" value="ECO:0007669"/>
    <property type="project" value="UniProtKB-SubCell"/>
</dbReference>
<evidence type="ECO:0000256" key="25">
    <source>
        <dbReference type="ARBA" id="ARBA00048728"/>
    </source>
</evidence>
<dbReference type="GO" id="GO:0050252">
    <property type="term" value="F:retinol O-fatty-acyltransferase activity"/>
    <property type="evidence" value="ECO:0007669"/>
    <property type="project" value="UniProtKB-EC"/>
</dbReference>
<evidence type="ECO:0000256" key="29">
    <source>
        <dbReference type="PIRNR" id="PIRNR000439"/>
    </source>
</evidence>
<dbReference type="PANTHER" id="PTHR10408">
    <property type="entry name" value="STEROL O-ACYLTRANSFERASE"/>
    <property type="match status" value="1"/>
</dbReference>
<evidence type="ECO:0000256" key="11">
    <source>
        <dbReference type="ARBA" id="ARBA00022679"/>
    </source>
</evidence>
<keyword evidence="16 29" id="KW-0012">Acyltransferase</keyword>
<comment type="catalytic activity">
    <reaction evidence="6">
        <text>1,2-di-(9Z-octadecenoyl)-sn-glycerol + hexadecanoyl-CoA = 1,2-di-(9Z)-octadecenoyl-3-hexadecanoyl-sn-glycerol + CoA</text>
        <dbReference type="Rhea" id="RHEA:38163"/>
        <dbReference type="ChEBI" id="CHEBI:52333"/>
        <dbReference type="ChEBI" id="CHEBI:57287"/>
        <dbReference type="ChEBI" id="CHEBI:57379"/>
        <dbReference type="ChEBI" id="CHEBI:75583"/>
    </reaction>
    <physiologicalReaction direction="left-to-right" evidence="6">
        <dbReference type="Rhea" id="RHEA:38164"/>
    </physiologicalReaction>
</comment>
<evidence type="ECO:0000256" key="20">
    <source>
        <dbReference type="ARBA" id="ARBA00047807"/>
    </source>
</evidence>
<feature type="transmembrane region" description="Helical" evidence="31">
    <location>
        <begin position="389"/>
        <end position="406"/>
    </location>
</feature>
<feature type="transmembrane region" description="Helical" evidence="31">
    <location>
        <begin position="58"/>
        <end position="75"/>
    </location>
</feature>
<evidence type="ECO:0000256" key="5">
    <source>
        <dbReference type="ARBA" id="ARBA00001313"/>
    </source>
</evidence>
<dbReference type="Pfam" id="PF03062">
    <property type="entry name" value="MBOAT"/>
    <property type="match status" value="1"/>
</dbReference>
<evidence type="ECO:0000313" key="32">
    <source>
        <dbReference type="EMBL" id="JAS07882.1"/>
    </source>
</evidence>
<sequence>MSEIENNHIRRRTKSVTRAEDIKKIAARLRRSQPDRPCHKPRDSLFSWSSDFNDYSGFFNWGFLLLFMGGVRLLLENLLKYGILVDPEQWLVVLTGRQEGGPEHPSIILICYTIVPVVICLLIEKALAKEAMPARTGLIAHVLNLTVLVLIPIVIIHIYSSGFSLVGATSVCFLYCILFLKLWSYVQVNLWCRKEISIISSKIHLRRQSLSTSKISSMVKHEEIQEEEELHLVQYPNNLSLKDLYYFILAPTLCYELNFPRTERVRKRFLLKRLFEVLILVQVMMSLFQQWIIPSVKNSLIPFSNMDVMKATERLLKLAIPNHLVWLMFFYLLFHSFLNLLGELLHFADRNFYCDWWNANNIDTFWRTWNTAVHRWAVRHLYVPMVELGYSKFAASITVFFLSAFFHEYLVSVPLRTFKIWAFMGMMGQIPLSIICRHIEKHFGPRWGNIIVWTSLIVGQPLCIMMYYHDYVITHFGESLIDRYGHV</sequence>
<evidence type="ECO:0000256" key="2">
    <source>
        <dbReference type="ARBA" id="ARBA00000633"/>
    </source>
</evidence>
<evidence type="ECO:0000256" key="4">
    <source>
        <dbReference type="ARBA" id="ARBA00001118"/>
    </source>
</evidence>
<protein>
    <recommendedName>
        <fullName evidence="29">O-acyltransferase</fullName>
    </recommendedName>
</protein>
<keyword evidence="13 29" id="KW-0256">Endoplasmic reticulum</keyword>
<feature type="transmembrane region" description="Helical" evidence="31">
    <location>
        <begin position="139"/>
        <end position="159"/>
    </location>
</feature>
<evidence type="ECO:0000313" key="33">
    <source>
        <dbReference type="EMBL" id="JAS23198.1"/>
    </source>
</evidence>
<comment type="catalytic activity">
    <reaction evidence="21">
        <text>2,3-di-(9Z)-octadecenoyl-sn-glycerol + (9Z)-octadecenoyl-CoA = 1,2,3-tri-(9Z-octadecenoyl)-glycerol + CoA</text>
        <dbReference type="Rhea" id="RHEA:38439"/>
        <dbReference type="ChEBI" id="CHEBI:53753"/>
        <dbReference type="ChEBI" id="CHEBI:57287"/>
        <dbReference type="ChEBI" id="CHEBI:57387"/>
        <dbReference type="ChEBI" id="CHEBI:75824"/>
    </reaction>
    <physiologicalReaction direction="left-to-right" evidence="21">
        <dbReference type="Rhea" id="RHEA:38440"/>
    </physiologicalReaction>
</comment>
<comment type="catalytic activity">
    <reaction evidence="25">
        <text>1,2-di-(9Z-octadecenoyl)-glycerol + (9Z)-octadecenoate + H(+) = 1,2,3-tri-(9Z-octadecenoyl)-glycerol + H2O</text>
        <dbReference type="Rhea" id="RHEA:38379"/>
        <dbReference type="ChEBI" id="CHEBI:15377"/>
        <dbReference type="ChEBI" id="CHEBI:15378"/>
        <dbReference type="ChEBI" id="CHEBI:30823"/>
        <dbReference type="ChEBI" id="CHEBI:52323"/>
        <dbReference type="ChEBI" id="CHEBI:53753"/>
    </reaction>
    <physiologicalReaction direction="left-to-right" evidence="25">
        <dbReference type="Rhea" id="RHEA:38380"/>
    </physiologicalReaction>
</comment>
<comment type="catalytic activity">
    <reaction evidence="20">
        <text>1-O-(9Z-octadecenyl)-glycerol + (9Z)-octadecenoyl-CoA = 1-O-(9Z-octadecyl)-3-(9Z-octadecenoyl)-glycerol + CoA</text>
        <dbReference type="Rhea" id="RHEA:55340"/>
        <dbReference type="ChEBI" id="CHEBI:34116"/>
        <dbReference type="ChEBI" id="CHEBI:57287"/>
        <dbReference type="ChEBI" id="CHEBI:57387"/>
        <dbReference type="ChEBI" id="CHEBI:197429"/>
    </reaction>
    <physiologicalReaction direction="left-to-right" evidence="20">
        <dbReference type="Rhea" id="RHEA:55341"/>
    </physiologicalReaction>
</comment>
<evidence type="ECO:0000256" key="16">
    <source>
        <dbReference type="ARBA" id="ARBA00023315"/>
    </source>
</evidence>
<evidence type="ECO:0000256" key="28">
    <source>
        <dbReference type="ARBA" id="ARBA00049549"/>
    </source>
</evidence>
<dbReference type="PIRSF" id="PIRSF500231">
    <property type="entry name" value="Oat_dag"/>
    <property type="match status" value="1"/>
</dbReference>
<dbReference type="InterPro" id="IPR004299">
    <property type="entry name" value="MBOAT_fam"/>
</dbReference>
<dbReference type="EMBL" id="GEDC01029416">
    <property type="protein sequence ID" value="JAS07882.1"/>
    <property type="molecule type" value="Transcribed_RNA"/>
</dbReference>
<evidence type="ECO:0000256" key="30">
    <source>
        <dbReference type="PIRSR" id="PIRSR000439-1"/>
    </source>
</evidence>
<comment type="catalytic activity">
    <reaction evidence="4">
        <text>hexadecane-1,2-diol + 2 hexadecanoyl-CoA = 1,2-O,O-dihexadecanoyl-1,2-hexadecanediol + 2 CoA</text>
        <dbReference type="Rhea" id="RHEA:38211"/>
        <dbReference type="ChEBI" id="CHEBI:57287"/>
        <dbReference type="ChEBI" id="CHEBI:57379"/>
        <dbReference type="ChEBI" id="CHEBI:75586"/>
        <dbReference type="ChEBI" id="CHEBI:75608"/>
    </reaction>
    <physiologicalReaction direction="left-to-right" evidence="4">
        <dbReference type="Rhea" id="RHEA:38212"/>
    </physiologicalReaction>
</comment>
<evidence type="ECO:0000256" key="8">
    <source>
        <dbReference type="ARBA" id="ARBA00004477"/>
    </source>
</evidence>
<evidence type="ECO:0000256" key="19">
    <source>
        <dbReference type="ARBA" id="ARBA00047609"/>
    </source>
</evidence>
<comment type="catalytic activity">
    <reaction evidence="19">
        <text>1-O-(9Z-octadecyl)-3-(9Z-octadecenoyl)-glycerol + (9Z)-octadecenoyl-CoA = 1-O-(9Z-octadecenyl)-2,3-di-(9Z-octadecenoyl)glycerol + CoA</text>
        <dbReference type="Rhea" id="RHEA:55344"/>
        <dbReference type="ChEBI" id="CHEBI:57287"/>
        <dbReference type="ChEBI" id="CHEBI:57387"/>
        <dbReference type="ChEBI" id="CHEBI:138735"/>
        <dbReference type="ChEBI" id="CHEBI:197429"/>
    </reaction>
    <physiologicalReaction direction="left-to-right" evidence="19">
        <dbReference type="Rhea" id="RHEA:55345"/>
    </physiologicalReaction>
</comment>
<evidence type="ECO:0000256" key="6">
    <source>
        <dbReference type="ARBA" id="ARBA00001349"/>
    </source>
</evidence>
<accession>A0A1B6C2Z3</accession>
<proteinExistence type="inferred from homology"/>
<evidence type="ECO:0000256" key="12">
    <source>
        <dbReference type="ARBA" id="ARBA00022692"/>
    </source>
</evidence>
<keyword evidence="12 31" id="KW-0812">Transmembrane</keyword>
<reference evidence="32" key="1">
    <citation type="submission" date="2015-12" db="EMBL/GenBank/DDBJ databases">
        <title>De novo transcriptome assembly of four potential Pierce s Disease insect vectors from Arizona vineyards.</title>
        <authorList>
            <person name="Tassone E.E."/>
        </authorList>
    </citation>
    <scope>NUCLEOTIDE SEQUENCE</scope>
</reference>
<keyword evidence="15 29" id="KW-0472">Membrane</keyword>
<feature type="transmembrane region" description="Helical" evidence="31">
    <location>
        <begin position="324"/>
        <end position="342"/>
    </location>
</feature>
<dbReference type="GO" id="GO:0004144">
    <property type="term" value="F:diacylglycerol O-acyltransferase activity"/>
    <property type="evidence" value="ECO:0007669"/>
    <property type="project" value="UniProtKB-EC"/>
</dbReference>
<evidence type="ECO:0000256" key="24">
    <source>
        <dbReference type="ARBA" id="ARBA00048634"/>
    </source>
</evidence>
<comment type="catalytic activity">
    <reaction evidence="18">
        <text>1,2-di-(9Z-octadecenoyl)-sn-glycerol + (9Z)-octadecenoyl-CoA = 1,2,3-tri-(9Z-octadecenoyl)-glycerol + CoA</text>
        <dbReference type="Rhea" id="RHEA:38219"/>
        <dbReference type="ChEBI" id="CHEBI:52333"/>
        <dbReference type="ChEBI" id="CHEBI:53753"/>
        <dbReference type="ChEBI" id="CHEBI:57287"/>
        <dbReference type="ChEBI" id="CHEBI:57387"/>
    </reaction>
    <physiologicalReaction direction="left-to-right" evidence="18">
        <dbReference type="Rhea" id="RHEA:38220"/>
    </physiologicalReaction>
</comment>
<comment type="catalytic activity">
    <reaction evidence="5">
        <text>2-(9Z-octadecenoyl)-glycerol + hexadecanoyl-CoA = 1-hexadecanoyl-2-(9Z-octadecenoyl)-sn-glycerol + CoA</text>
        <dbReference type="Rhea" id="RHEA:38071"/>
        <dbReference type="ChEBI" id="CHEBI:57287"/>
        <dbReference type="ChEBI" id="CHEBI:57379"/>
        <dbReference type="ChEBI" id="CHEBI:73990"/>
        <dbReference type="ChEBI" id="CHEBI:75466"/>
    </reaction>
    <physiologicalReaction direction="left-to-right" evidence="5">
        <dbReference type="Rhea" id="RHEA:38072"/>
    </physiologicalReaction>
</comment>
<evidence type="ECO:0000256" key="7">
    <source>
        <dbReference type="ARBA" id="ARBA00001764"/>
    </source>
</evidence>
<comment type="catalytic activity">
    <reaction evidence="1">
        <text>hexadecane-1,2-diol + hexadecanoyl-CoA = 2-hydroxyhexadecyl hexadecanoate + CoA</text>
        <dbReference type="Rhea" id="RHEA:38171"/>
        <dbReference type="ChEBI" id="CHEBI:57287"/>
        <dbReference type="ChEBI" id="CHEBI:57379"/>
        <dbReference type="ChEBI" id="CHEBI:75586"/>
        <dbReference type="ChEBI" id="CHEBI:75587"/>
    </reaction>
    <physiologicalReaction direction="left-to-right" evidence="1">
        <dbReference type="Rhea" id="RHEA:38172"/>
    </physiologicalReaction>
</comment>
<comment type="catalytic activity">
    <reaction evidence="24">
        <text>an acyl-CoA + a 1,2-diacyl-sn-glycerol = a triacyl-sn-glycerol + CoA</text>
        <dbReference type="Rhea" id="RHEA:10868"/>
        <dbReference type="ChEBI" id="CHEBI:17815"/>
        <dbReference type="ChEBI" id="CHEBI:57287"/>
        <dbReference type="ChEBI" id="CHEBI:58342"/>
        <dbReference type="ChEBI" id="CHEBI:64615"/>
        <dbReference type="EC" id="2.3.1.20"/>
    </reaction>
    <physiologicalReaction direction="left-to-right" evidence="24">
        <dbReference type="Rhea" id="RHEA:10869"/>
    </physiologicalReaction>
</comment>
<comment type="catalytic activity">
    <reaction evidence="22">
        <text>2-(9Z-octadecenoyl)-glycerol + (9Z)-octadecenoyl-CoA = 1,2-di-(9Z-octadecenoyl)-sn-glycerol + CoA</text>
        <dbReference type="Rhea" id="RHEA:37911"/>
        <dbReference type="ChEBI" id="CHEBI:52333"/>
        <dbReference type="ChEBI" id="CHEBI:57287"/>
        <dbReference type="ChEBI" id="CHEBI:57387"/>
        <dbReference type="ChEBI" id="CHEBI:73990"/>
    </reaction>
    <physiologicalReaction direction="left-to-right" evidence="22">
        <dbReference type="Rhea" id="RHEA:37912"/>
    </physiologicalReaction>
</comment>
<keyword evidence="11 29" id="KW-0808">Transferase</keyword>
<evidence type="ECO:0000256" key="23">
    <source>
        <dbReference type="ARBA" id="ARBA00048614"/>
    </source>
</evidence>
<evidence type="ECO:0000256" key="13">
    <source>
        <dbReference type="ARBA" id="ARBA00022824"/>
    </source>
</evidence>
<organism evidence="32">
    <name type="scientific">Clastoptera arizonana</name>
    <name type="common">Arizona spittle bug</name>
    <dbReference type="NCBI Taxonomy" id="38151"/>
    <lineage>
        <taxon>Eukaryota</taxon>
        <taxon>Metazoa</taxon>
        <taxon>Ecdysozoa</taxon>
        <taxon>Arthropoda</taxon>
        <taxon>Hexapoda</taxon>
        <taxon>Insecta</taxon>
        <taxon>Pterygota</taxon>
        <taxon>Neoptera</taxon>
        <taxon>Paraneoptera</taxon>
        <taxon>Hemiptera</taxon>
        <taxon>Auchenorrhyncha</taxon>
        <taxon>Cercopoidea</taxon>
        <taxon>Clastopteridae</taxon>
        <taxon>Clastoptera</taxon>
    </lineage>
</organism>
<feature type="active site" evidence="30">
    <location>
        <position position="407"/>
    </location>
</feature>
<comment type="pathway">
    <text evidence="9">Lipid metabolism; glycerolipid metabolism.</text>
</comment>
<evidence type="ECO:0000256" key="27">
    <source>
        <dbReference type="ARBA" id="ARBA00049168"/>
    </source>
</evidence>
<comment type="catalytic activity">
    <reaction evidence="2">
        <text>all-trans-retinol + an acyl-CoA = an all-trans-retinyl ester + CoA</text>
        <dbReference type="Rhea" id="RHEA:11488"/>
        <dbReference type="ChEBI" id="CHEBI:17336"/>
        <dbReference type="ChEBI" id="CHEBI:57287"/>
        <dbReference type="ChEBI" id="CHEBI:58342"/>
        <dbReference type="ChEBI" id="CHEBI:63410"/>
        <dbReference type="EC" id="2.3.1.76"/>
    </reaction>
    <physiologicalReaction direction="left-to-right" evidence="2">
        <dbReference type="Rhea" id="RHEA:11489"/>
    </physiologicalReaction>
</comment>
<comment type="catalytic activity">
    <reaction evidence="27">
        <text>1-(9Z-octadecenoyl)-glycerol + (9Z)-octadecenoyl-CoA = 1,2-di-(9Z-octadecenoyl)-glycerol + CoA</text>
        <dbReference type="Rhea" id="RHEA:37915"/>
        <dbReference type="ChEBI" id="CHEBI:52323"/>
        <dbReference type="ChEBI" id="CHEBI:57287"/>
        <dbReference type="ChEBI" id="CHEBI:57387"/>
        <dbReference type="ChEBI" id="CHEBI:75342"/>
    </reaction>
    <physiologicalReaction direction="left-to-right" evidence="27">
        <dbReference type="Rhea" id="RHEA:37916"/>
    </physiologicalReaction>
</comment>
<comment type="subcellular location">
    <subcellularLocation>
        <location evidence="8 29">Endoplasmic reticulum membrane</location>
        <topology evidence="8 29">Multi-pass membrane protein</topology>
    </subcellularLocation>
</comment>
<comment type="catalytic activity">
    <reaction evidence="3">
        <text>13-cis-retinol + hexadecanoyl-CoA = 13-cis-retinyl hexadecanoate + CoA</text>
        <dbReference type="Rhea" id="RHEA:55296"/>
        <dbReference type="ChEBI" id="CHEBI:45479"/>
        <dbReference type="ChEBI" id="CHEBI:57287"/>
        <dbReference type="ChEBI" id="CHEBI:57379"/>
        <dbReference type="ChEBI" id="CHEBI:138722"/>
    </reaction>
    <physiologicalReaction direction="left-to-right" evidence="3">
        <dbReference type="Rhea" id="RHEA:55297"/>
    </physiologicalReaction>
</comment>
<dbReference type="PIRSF" id="PIRSF000439">
    <property type="entry name" value="Oat_ACAT_DAG_ARE"/>
    <property type="match status" value="1"/>
</dbReference>
<dbReference type="InterPro" id="IPR014371">
    <property type="entry name" value="Oat_ACAT_DAG_ARE"/>
</dbReference>
<comment type="subunit">
    <text evidence="17">Homodimer or homotetramer; both forms have similar enzymatic activities.</text>
</comment>
<evidence type="ECO:0000256" key="22">
    <source>
        <dbReference type="ARBA" id="ARBA00048135"/>
    </source>
</evidence>
<feature type="transmembrane region" description="Helical" evidence="31">
    <location>
        <begin position="274"/>
        <end position="293"/>
    </location>
</feature>
<evidence type="ECO:0000256" key="14">
    <source>
        <dbReference type="ARBA" id="ARBA00022989"/>
    </source>
</evidence>
<evidence type="ECO:0000256" key="15">
    <source>
        <dbReference type="ARBA" id="ARBA00023136"/>
    </source>
</evidence>
<feature type="transmembrane region" description="Helical" evidence="31">
    <location>
        <begin position="418"/>
        <end position="435"/>
    </location>
</feature>
<evidence type="ECO:0000256" key="21">
    <source>
        <dbReference type="ARBA" id="ARBA00048096"/>
    </source>
</evidence>
<evidence type="ECO:0000256" key="26">
    <source>
        <dbReference type="ARBA" id="ARBA00048907"/>
    </source>
</evidence>
<dbReference type="GO" id="GO:0019432">
    <property type="term" value="P:triglyceride biosynthetic process"/>
    <property type="evidence" value="ECO:0007669"/>
    <property type="project" value="InterPro"/>
</dbReference>
<dbReference type="InterPro" id="IPR027251">
    <property type="entry name" value="Diacylglycerol_acylTrfase1"/>
</dbReference>
<evidence type="ECO:0000256" key="10">
    <source>
        <dbReference type="ARBA" id="ARBA00009010"/>
    </source>
</evidence>
<dbReference type="EMBL" id="GEDC01014100">
    <property type="protein sequence ID" value="JAS23198.1"/>
    <property type="molecule type" value="Transcribed_RNA"/>
</dbReference>
<comment type="catalytic activity">
    <reaction evidence="7">
        <text>all-trans-retinol + hexadecanoyl-CoA = all-trans-retinyl hexadecanoate + CoA</text>
        <dbReference type="Rhea" id="RHEA:38175"/>
        <dbReference type="ChEBI" id="CHEBI:17336"/>
        <dbReference type="ChEBI" id="CHEBI:17616"/>
        <dbReference type="ChEBI" id="CHEBI:57287"/>
        <dbReference type="ChEBI" id="CHEBI:57379"/>
    </reaction>
    <physiologicalReaction direction="left-to-right" evidence="7">
        <dbReference type="Rhea" id="RHEA:38176"/>
    </physiologicalReaction>
</comment>
<dbReference type="UniPathway" id="UPA00230"/>
<evidence type="ECO:0000256" key="31">
    <source>
        <dbReference type="SAM" id="Phobius"/>
    </source>
</evidence>
<feature type="transmembrane region" description="Helical" evidence="31">
    <location>
        <begin position="447"/>
        <end position="468"/>
    </location>
</feature>
<dbReference type="PANTHER" id="PTHR10408:SF7">
    <property type="entry name" value="DIACYLGLYCEROL O-ACYLTRANSFERASE 1"/>
    <property type="match status" value="1"/>
</dbReference>
<name>A0A1B6C2Z3_9HEMI</name>
<evidence type="ECO:0000256" key="1">
    <source>
        <dbReference type="ARBA" id="ARBA00000174"/>
    </source>
</evidence>